<evidence type="ECO:0000313" key="2">
    <source>
        <dbReference type="Proteomes" id="UP000326803"/>
    </source>
</evidence>
<dbReference type="RefSeq" id="YP_009954128.1">
    <property type="nucleotide sequence ID" value="NC_051629.1"/>
</dbReference>
<organism evidence="1 2">
    <name type="scientific">Mycobacterium phage Yuna</name>
    <dbReference type="NCBI Taxonomy" id="2599885"/>
    <lineage>
        <taxon>Viruses</taxon>
        <taxon>Duplodnaviria</taxon>
        <taxon>Heunggongvirae</taxon>
        <taxon>Uroviricota</taxon>
        <taxon>Caudoviricetes</taxon>
        <taxon>Weiservirinae</taxon>
        <taxon>Anayavirus</taxon>
        <taxon>Anayavirus yuna</taxon>
    </lineage>
</organism>
<dbReference type="KEGG" id="vg:60325615"/>
<accession>A0A5J6TL23</accession>
<dbReference type="EMBL" id="MN234176">
    <property type="protein sequence ID" value="QFG09432.1"/>
    <property type="molecule type" value="Genomic_DNA"/>
</dbReference>
<dbReference type="Proteomes" id="UP000326803">
    <property type="component" value="Segment"/>
</dbReference>
<reference evidence="1 2" key="1">
    <citation type="submission" date="2019-07" db="EMBL/GenBank/DDBJ databases">
        <authorList>
            <person name="Divens A.M."/>
            <person name="Garlena R.A."/>
            <person name="Russell D.A."/>
            <person name="Pope W.H."/>
            <person name="Jacobs-Sera D."/>
            <person name="Hatfull G.F."/>
        </authorList>
    </citation>
    <scope>NUCLEOTIDE SEQUENCE [LARGE SCALE GENOMIC DNA]</scope>
</reference>
<keyword evidence="2" id="KW-1185">Reference proteome</keyword>
<gene>
    <name evidence="1" type="primary">50</name>
    <name evidence="1" type="ORF">PBI_YUNA_50</name>
</gene>
<dbReference type="GeneID" id="60325615"/>
<evidence type="ECO:0000313" key="1">
    <source>
        <dbReference type="EMBL" id="QFG09432.1"/>
    </source>
</evidence>
<proteinExistence type="predicted"/>
<protein>
    <submittedName>
        <fullName evidence="1">Cro protein</fullName>
    </submittedName>
</protein>
<name>A0A5J6TL23_9CAUD</name>
<sequence>MPKTKHRLRWKPENVAKILTDNGIQDRNHLSKTIHVGRTTVYSAFGPDWSGDATAGVLAAVARTFDAKLDDLAEAAA</sequence>